<dbReference type="VEuPathDB" id="FungiDB:MUCCIDRAFT_105299"/>
<dbReference type="OrthoDB" id="2277696at2759"/>
<dbReference type="Proteomes" id="UP000077051">
    <property type="component" value="Unassembled WGS sequence"/>
</dbReference>
<keyword evidence="3" id="KW-1185">Reference proteome</keyword>
<accession>A0A162RS44</accession>
<gene>
    <name evidence="2" type="ORF">MUCCIDRAFT_105299</name>
</gene>
<evidence type="ECO:0008006" key="4">
    <source>
        <dbReference type="Google" id="ProtNLM"/>
    </source>
</evidence>
<dbReference type="EMBL" id="AMYB01000001">
    <property type="protein sequence ID" value="OAD08339.1"/>
    <property type="molecule type" value="Genomic_DNA"/>
</dbReference>
<reference evidence="2 3" key="1">
    <citation type="submission" date="2015-06" db="EMBL/GenBank/DDBJ databases">
        <title>Expansion of signal transduction pathways in fungi by whole-genome duplication.</title>
        <authorList>
            <consortium name="DOE Joint Genome Institute"/>
            <person name="Corrochano L.M."/>
            <person name="Kuo A."/>
            <person name="Marcet-Houben M."/>
            <person name="Polaino S."/>
            <person name="Salamov A."/>
            <person name="Villalobos J.M."/>
            <person name="Alvarez M.I."/>
            <person name="Avalos J."/>
            <person name="Benito E.P."/>
            <person name="Benoit I."/>
            <person name="Burger G."/>
            <person name="Camino L.P."/>
            <person name="Canovas D."/>
            <person name="Cerda-Olmedo E."/>
            <person name="Cheng J.-F."/>
            <person name="Dominguez A."/>
            <person name="Elias M."/>
            <person name="Eslava A.P."/>
            <person name="Glaser F."/>
            <person name="Grimwood J."/>
            <person name="Gutierrez G."/>
            <person name="Heitman J."/>
            <person name="Henrissat B."/>
            <person name="Iturriaga E.A."/>
            <person name="Lang B.F."/>
            <person name="Lavin J.L."/>
            <person name="Lee S."/>
            <person name="Li W."/>
            <person name="Lindquist E."/>
            <person name="Lopez-Garcia S."/>
            <person name="Luque E.M."/>
            <person name="Marcos A.T."/>
            <person name="Martin J."/>
            <person name="Mccluskey K."/>
            <person name="Medina H.R."/>
            <person name="Miralles-Duran A."/>
            <person name="Miyazaki A."/>
            <person name="Munoz-Torres E."/>
            <person name="Oguiza J.A."/>
            <person name="Ohm R."/>
            <person name="Olmedo M."/>
            <person name="Orejas M."/>
            <person name="Ortiz-Castellanos L."/>
            <person name="Pisabarro A.G."/>
            <person name="Rodriguez-Romero J."/>
            <person name="Ruiz-Herrera J."/>
            <person name="Ruiz-Vazquez R."/>
            <person name="Sanz C."/>
            <person name="Schackwitz W."/>
            <person name="Schmutz J."/>
            <person name="Shahriari M."/>
            <person name="Shelest E."/>
            <person name="Silva-Franco F."/>
            <person name="Soanes D."/>
            <person name="Syed K."/>
            <person name="Tagua V.G."/>
            <person name="Talbot N.J."/>
            <person name="Thon M."/>
            <person name="De Vries R.P."/>
            <person name="Wiebenga A."/>
            <person name="Yadav J.S."/>
            <person name="Braun E.L."/>
            <person name="Baker S."/>
            <person name="Garre V."/>
            <person name="Horwitz B."/>
            <person name="Torres-Martinez S."/>
            <person name="Idnurm A."/>
            <person name="Herrera-Estrella A."/>
            <person name="Gabaldon T."/>
            <person name="Grigoriev I.V."/>
        </authorList>
    </citation>
    <scope>NUCLEOTIDE SEQUENCE [LARGE SCALE GENOMIC DNA]</scope>
    <source>
        <strain evidence="2 3">CBS 277.49</strain>
    </source>
</reference>
<evidence type="ECO:0000256" key="1">
    <source>
        <dbReference type="SAM" id="MobiDB-lite"/>
    </source>
</evidence>
<name>A0A162RS44_MUCCL</name>
<feature type="compositionally biased region" description="Low complexity" evidence="1">
    <location>
        <begin position="70"/>
        <end position="101"/>
    </location>
</feature>
<feature type="region of interest" description="Disordered" evidence="1">
    <location>
        <begin position="60"/>
        <end position="106"/>
    </location>
</feature>
<evidence type="ECO:0000313" key="2">
    <source>
        <dbReference type="EMBL" id="OAD08339.1"/>
    </source>
</evidence>
<evidence type="ECO:0000313" key="3">
    <source>
        <dbReference type="Proteomes" id="UP000077051"/>
    </source>
</evidence>
<organism evidence="2 3">
    <name type="scientific">Mucor lusitanicus CBS 277.49</name>
    <dbReference type="NCBI Taxonomy" id="747725"/>
    <lineage>
        <taxon>Eukaryota</taxon>
        <taxon>Fungi</taxon>
        <taxon>Fungi incertae sedis</taxon>
        <taxon>Mucoromycota</taxon>
        <taxon>Mucoromycotina</taxon>
        <taxon>Mucoromycetes</taxon>
        <taxon>Mucorales</taxon>
        <taxon>Mucorineae</taxon>
        <taxon>Mucoraceae</taxon>
        <taxon>Mucor</taxon>
    </lineage>
</organism>
<comment type="caution">
    <text evidence="2">The sequence shown here is derived from an EMBL/GenBank/DDBJ whole genome shotgun (WGS) entry which is preliminary data.</text>
</comment>
<proteinExistence type="predicted"/>
<dbReference type="InterPro" id="IPR027417">
    <property type="entry name" value="P-loop_NTPase"/>
</dbReference>
<dbReference type="AlphaFoldDB" id="A0A162RS44"/>
<dbReference type="SUPFAM" id="SSF52540">
    <property type="entry name" value="P-loop containing nucleoside triphosphate hydrolases"/>
    <property type="match status" value="1"/>
</dbReference>
<sequence length="656" mass="74011">MRDWMDTLITIKEPEILPLTVAPSPHIQFAAIFMAHARLYNLSYCHDDMRQAGRFVTHENANTSSPFNRPTPAATAAPAAAPASATAPAAATASSSSSATSGRARGRANQQFNLQELIRCSMIPFQQDGSHSITDDAACMYVDEFQHVQTMVDLQEQKRPYCLMCETNTQSYIGIGTCSAKSFTTKSEEKAIFCFNCGATVFIFECGDQYGFHPLEDELIMPTHSRINFNNGADDINLDEYKRVVFLDAPMGTGKNHLAKQYINMLDPATTVVLSITFRISLAKYLTSEFGFTSYTEDSVRTDQDSMRRERIVVCLDSIVKLKKDEEYQVVIIDEATFVQYHLVAGTIPTTDLNTIIQKLKTILQHDDKVIFMQHRIPGSTINFYCNITNVDPFDRHVVTKRKFDAPTVLQPSKRWAKITDMVSYMIKDYIDSFNTDDQKSISPFIVFCSRVDFSMALLQIFRSVAEARFGVGAVERVKGVWAQVQNDAWCSRFITNPNSAALDCDIMIVTNVLLQAGHSLDTHFKSSSYDILFNNLLSFREELQFISCLRYLGRTDDMRAVKNAWIEAGKSNQHIANATKLQQSLSSLVSTYQHVDFNLILSTISSVNSERADTSNRHMFLWSEEYRRSEVAVQTAMDELTLDNNFTYTSTWVAN</sequence>
<protein>
    <recommendedName>
        <fullName evidence="4">Replication origin-binding protein domain-containing protein</fullName>
    </recommendedName>
</protein>